<dbReference type="OrthoDB" id="7273660at2"/>
<keyword evidence="1" id="KW-0472">Membrane</keyword>
<protein>
    <submittedName>
        <fullName evidence="2">Uncharacterized protein</fullName>
    </submittedName>
</protein>
<keyword evidence="1" id="KW-0812">Transmembrane</keyword>
<evidence type="ECO:0000256" key="1">
    <source>
        <dbReference type="SAM" id="Phobius"/>
    </source>
</evidence>
<feature type="transmembrane region" description="Helical" evidence="1">
    <location>
        <begin position="47"/>
        <end position="70"/>
    </location>
</feature>
<keyword evidence="1" id="KW-1133">Transmembrane helix</keyword>
<accession>A0A366EZX2</accession>
<proteinExistence type="predicted"/>
<dbReference type="AlphaFoldDB" id="A0A366EZX2"/>
<organism evidence="2 3">
    <name type="scientific">Roseiarcus fermentans</name>
    <dbReference type="NCBI Taxonomy" id="1473586"/>
    <lineage>
        <taxon>Bacteria</taxon>
        <taxon>Pseudomonadati</taxon>
        <taxon>Pseudomonadota</taxon>
        <taxon>Alphaproteobacteria</taxon>
        <taxon>Hyphomicrobiales</taxon>
        <taxon>Roseiarcaceae</taxon>
        <taxon>Roseiarcus</taxon>
    </lineage>
</organism>
<feature type="transmembrane region" description="Helical" evidence="1">
    <location>
        <begin position="76"/>
        <end position="109"/>
    </location>
</feature>
<name>A0A366EZX2_9HYPH</name>
<dbReference type="RefSeq" id="WP_147262842.1">
    <property type="nucleotide sequence ID" value="NZ_QNRK01000027.1"/>
</dbReference>
<feature type="transmembrane region" description="Helical" evidence="1">
    <location>
        <begin position="12"/>
        <end position="35"/>
    </location>
</feature>
<comment type="caution">
    <text evidence="2">The sequence shown here is derived from an EMBL/GenBank/DDBJ whole genome shotgun (WGS) entry which is preliminary data.</text>
</comment>
<evidence type="ECO:0000313" key="3">
    <source>
        <dbReference type="Proteomes" id="UP000253529"/>
    </source>
</evidence>
<evidence type="ECO:0000313" key="2">
    <source>
        <dbReference type="EMBL" id="RBP07436.1"/>
    </source>
</evidence>
<dbReference type="Proteomes" id="UP000253529">
    <property type="component" value="Unassembled WGS sequence"/>
</dbReference>
<gene>
    <name evidence="2" type="ORF">DFR50_12781</name>
</gene>
<keyword evidence="3" id="KW-1185">Reference proteome</keyword>
<dbReference type="EMBL" id="QNRK01000027">
    <property type="protein sequence ID" value="RBP07436.1"/>
    <property type="molecule type" value="Genomic_DNA"/>
</dbReference>
<sequence>MKRHTVRRTALLALAMGFLFAAWVWDALAAVGAWVAARLPLRQLKAALVAAIDFLPAPLALLVFLVPFLIVEPLLVVATVAIAMGYVFWGAIAWIVLKTLSIAVIPAIFDLTRHRLMTMPWFVWTFDRILAVHDWADRIVAPYRRAARAIVARWRARASGLLRRPSGGTARRAARFAARRRAANGRAPMSSGR</sequence>
<reference evidence="2 3" key="1">
    <citation type="submission" date="2018-06" db="EMBL/GenBank/DDBJ databases">
        <title>Genomic Encyclopedia of Type Strains, Phase IV (KMG-IV): sequencing the most valuable type-strain genomes for metagenomic binning, comparative biology and taxonomic classification.</title>
        <authorList>
            <person name="Goeker M."/>
        </authorList>
    </citation>
    <scope>NUCLEOTIDE SEQUENCE [LARGE SCALE GENOMIC DNA]</scope>
    <source>
        <strain evidence="2 3">DSM 24875</strain>
    </source>
</reference>